<gene>
    <name evidence="2" type="ORF">DTL42_19695</name>
</gene>
<feature type="transmembrane region" description="Helical" evidence="1">
    <location>
        <begin position="38"/>
        <end position="60"/>
    </location>
</feature>
<dbReference type="AlphaFoldDB" id="A0A368KLF6"/>
<evidence type="ECO:0000313" key="2">
    <source>
        <dbReference type="EMBL" id="RCS42056.1"/>
    </source>
</evidence>
<name>A0A368KLF6_9BACT</name>
<dbReference type="PROSITE" id="PS51257">
    <property type="entry name" value="PROKAR_LIPOPROTEIN"/>
    <property type="match status" value="1"/>
</dbReference>
<evidence type="ECO:0000256" key="1">
    <source>
        <dbReference type="SAM" id="Phobius"/>
    </source>
</evidence>
<keyword evidence="1" id="KW-1133">Transmembrane helix</keyword>
<sequence length="338" mass="37379">MSLKTFIIGSVFVACLLGAGYCLHIASTSQNPSPRETFLLSVVLFLLSSVSSIVIGYFFAKYSTTEKVDTFAERSAEKMINLSNELMRLSTYLEETEEVADQEFNHYAAQNAYRHRIEAAARMAQNIAITNVTLGNDWLAVASADTATAIDRKYAAFRSQIEDVQELERLQQTNATSQANVSIPIENRIAEIEQRMLARQDSIPKIPVRQVAQKAVIANQQIDEASDNRQSGYLTLSVVRDLFIATGSGTLQPHMTSVPSIHVELIKSPPEVDTKSLLIRPGTGTTYDFNITLKSTAFNVFVPKGDYRFRYEAVCSDGELDSVNNEASVSNSKEEAPN</sequence>
<dbReference type="Proteomes" id="UP000253562">
    <property type="component" value="Unassembled WGS sequence"/>
</dbReference>
<protein>
    <submittedName>
        <fullName evidence="2">Uncharacterized protein</fullName>
    </submittedName>
</protein>
<proteinExistence type="predicted"/>
<evidence type="ECO:0000313" key="3">
    <source>
        <dbReference type="Proteomes" id="UP000253562"/>
    </source>
</evidence>
<comment type="caution">
    <text evidence="2">The sequence shown here is derived from an EMBL/GenBank/DDBJ whole genome shotgun (WGS) entry which is preliminary data.</text>
</comment>
<reference evidence="2 3" key="1">
    <citation type="submission" date="2018-07" db="EMBL/GenBank/DDBJ databases">
        <title>Comparative genomes isolates from brazilian mangrove.</title>
        <authorList>
            <person name="De Araujo J.E."/>
            <person name="Taketani R.G."/>
            <person name="Silva M.C.P."/>
            <person name="Lourenco M.V."/>
            <person name="Oliveira V.M."/>
            <person name="Andreote F.D."/>
        </authorList>
    </citation>
    <scope>NUCLEOTIDE SEQUENCE [LARGE SCALE GENOMIC DNA]</scope>
    <source>
        <strain evidence="2 3">HEX PRIS-MGV</strain>
    </source>
</reference>
<keyword evidence="1" id="KW-0472">Membrane</keyword>
<organism evidence="2 3">
    <name type="scientific">Bremerella cremea</name>
    <dbReference type="NCBI Taxonomy" id="1031537"/>
    <lineage>
        <taxon>Bacteria</taxon>
        <taxon>Pseudomonadati</taxon>
        <taxon>Planctomycetota</taxon>
        <taxon>Planctomycetia</taxon>
        <taxon>Pirellulales</taxon>
        <taxon>Pirellulaceae</taxon>
        <taxon>Bremerella</taxon>
    </lineage>
</organism>
<accession>A0A368KLF6</accession>
<keyword evidence="1" id="KW-0812">Transmembrane</keyword>
<dbReference type="EMBL" id="QPEX01000044">
    <property type="protein sequence ID" value="RCS42056.1"/>
    <property type="molecule type" value="Genomic_DNA"/>
</dbReference>